<name>A0A9P6WP07_9ASCO</name>
<dbReference type="Proteomes" id="UP000697127">
    <property type="component" value="Unassembled WGS sequence"/>
</dbReference>
<dbReference type="PROSITE" id="PS00463">
    <property type="entry name" value="ZN2_CY6_FUNGAL_1"/>
    <property type="match status" value="1"/>
</dbReference>
<organism evidence="3 4">
    <name type="scientific">Pichia californica</name>
    <dbReference type="NCBI Taxonomy" id="460514"/>
    <lineage>
        <taxon>Eukaryota</taxon>
        <taxon>Fungi</taxon>
        <taxon>Dikarya</taxon>
        <taxon>Ascomycota</taxon>
        <taxon>Saccharomycotina</taxon>
        <taxon>Pichiomycetes</taxon>
        <taxon>Pichiales</taxon>
        <taxon>Pichiaceae</taxon>
        <taxon>Pichia</taxon>
    </lineage>
</organism>
<dbReference type="InterPro" id="IPR001138">
    <property type="entry name" value="Zn2Cys6_DnaBD"/>
</dbReference>
<dbReference type="Gene3D" id="4.10.240.10">
    <property type="entry name" value="Zn(2)-C6 fungal-type DNA-binding domain"/>
    <property type="match status" value="1"/>
</dbReference>
<dbReference type="PROSITE" id="PS50048">
    <property type="entry name" value="ZN2_CY6_FUNGAL_2"/>
    <property type="match status" value="1"/>
</dbReference>
<feature type="domain" description="Zn(2)-C6 fungal-type" evidence="2">
    <location>
        <begin position="27"/>
        <end position="57"/>
    </location>
</feature>
<keyword evidence="1" id="KW-0539">Nucleus</keyword>
<dbReference type="EMBL" id="PUHW01000028">
    <property type="protein sequence ID" value="KAG0690524.1"/>
    <property type="molecule type" value="Genomic_DNA"/>
</dbReference>
<evidence type="ECO:0000313" key="4">
    <source>
        <dbReference type="Proteomes" id="UP000697127"/>
    </source>
</evidence>
<sequence>MTSSAASSKKISNRALTRLPKSRTKTGCFTCRKRKKKCDENGPICQGCSRNFLKCVWPSYPTETLPKNFNLSTCNDDNFDSTILNISSSNSNLNLKSKSNEILNSISIENNNNNNNNNTNNDDDYLEEDLLNIPAAFCSVLELKKYKHQSPYPKSIMEIPDTIDFLIDVNTNNTNKKSKSKYTPEIINNNDILNNENDSFVDNNTISQMFNSLYNKSIDSNISNSSSPESFYDDLLNYNPKSVSYWNNLSSLSLSSSSSNTGTIIIKNPIIASFREIFFARGCMYLSKTDQIEISNKYINAASRHYNNSINMIKDSINNNNNNNNNTNMKSNINNSSIIEPENWMIFSIKTICMADKLLGLVSENSITNLISVENENLSFNEINSTLNGLKDSNFLNFDKILFSEVLFLYPFLIYFSKFDSLLELLPPIKLFQNYNKEMIEIFLNKSKNWLDDVLNTAMINIIQNLIKLMWILRMKNSIEKDELILNLKQLKTDISLIWTTIQTAEIQFDKESCLIDFTKLSHMSSEILFLAINNDIDDNNNNDDKSKSNINSSSPIIGFYMEQFIISYESYLKNSEIPNKQEHKIAKCFFLLPLFIAACSANTLKQKEFISKELYLISQELGYEFIEKLTLTIEDCWCIQQNGGIDTLNRLITRDGFSKLIPV</sequence>
<dbReference type="GO" id="GO:0000981">
    <property type="term" value="F:DNA-binding transcription factor activity, RNA polymerase II-specific"/>
    <property type="evidence" value="ECO:0007669"/>
    <property type="project" value="InterPro"/>
</dbReference>
<evidence type="ECO:0000256" key="1">
    <source>
        <dbReference type="ARBA" id="ARBA00023242"/>
    </source>
</evidence>
<comment type="caution">
    <text evidence="3">The sequence shown here is derived from an EMBL/GenBank/DDBJ whole genome shotgun (WGS) entry which is preliminary data.</text>
</comment>
<dbReference type="PANTHER" id="PTHR37534:SF46">
    <property type="entry name" value="ZN(II)2CYS6 TRANSCRIPTION FACTOR (EUROFUNG)"/>
    <property type="match status" value="1"/>
</dbReference>
<reference evidence="3" key="1">
    <citation type="submission" date="2020-11" db="EMBL/GenBank/DDBJ databases">
        <title>Kefir isolates.</title>
        <authorList>
            <person name="Marcisauskas S."/>
            <person name="Kim Y."/>
            <person name="Blasche S."/>
        </authorList>
    </citation>
    <scope>NUCLEOTIDE SEQUENCE</scope>
    <source>
        <strain evidence="3">Olga-1</strain>
    </source>
</reference>
<dbReference type="OrthoDB" id="3598904at2759"/>
<dbReference type="SUPFAM" id="SSF57701">
    <property type="entry name" value="Zn2/Cys6 DNA-binding domain"/>
    <property type="match status" value="1"/>
</dbReference>
<evidence type="ECO:0000259" key="2">
    <source>
        <dbReference type="PROSITE" id="PS50048"/>
    </source>
</evidence>
<accession>A0A9P6WP07</accession>
<protein>
    <recommendedName>
        <fullName evidence="2">Zn(2)-C6 fungal-type domain-containing protein</fullName>
    </recommendedName>
</protein>
<dbReference type="AlphaFoldDB" id="A0A9P6WP07"/>
<dbReference type="SMART" id="SM00066">
    <property type="entry name" value="GAL4"/>
    <property type="match status" value="1"/>
</dbReference>
<keyword evidence="4" id="KW-1185">Reference proteome</keyword>
<proteinExistence type="predicted"/>
<dbReference type="PANTHER" id="PTHR37534">
    <property type="entry name" value="TRANSCRIPTIONAL ACTIVATOR PROTEIN UGA3"/>
    <property type="match status" value="1"/>
</dbReference>
<evidence type="ECO:0000313" key="3">
    <source>
        <dbReference type="EMBL" id="KAG0690524.1"/>
    </source>
</evidence>
<gene>
    <name evidence="3" type="ORF">C6P40_002513</name>
</gene>
<dbReference type="Pfam" id="PF00172">
    <property type="entry name" value="Zn_clus"/>
    <property type="match status" value="1"/>
</dbReference>
<dbReference type="GO" id="GO:0008270">
    <property type="term" value="F:zinc ion binding"/>
    <property type="evidence" value="ECO:0007669"/>
    <property type="project" value="InterPro"/>
</dbReference>
<dbReference type="InterPro" id="IPR036864">
    <property type="entry name" value="Zn2-C6_fun-type_DNA-bd_sf"/>
</dbReference>
<dbReference type="CDD" id="cd00067">
    <property type="entry name" value="GAL4"/>
    <property type="match status" value="1"/>
</dbReference>